<accession>A0ABN8RIB3</accession>
<sequence length="101" mass="11955">MRTVPLRQLTVVKPVVNPAVKLRQWLHYTPQWCTSSFRRQVRGRGSGVTLEQCKQLCPRCAAIEYWSGKDKWCYECLDHTKRTSYPNTDDRAYPPHVYIRQ</sequence>
<comment type="caution">
    <text evidence="1">The sequence shown here is derived from an EMBL/GenBank/DDBJ whole genome shotgun (WGS) entry which is preliminary data.</text>
</comment>
<keyword evidence="2" id="KW-1185">Reference proteome</keyword>
<protein>
    <submittedName>
        <fullName evidence="1">Uncharacterized protein</fullName>
    </submittedName>
</protein>
<reference evidence="1 2" key="1">
    <citation type="submission" date="2022-05" db="EMBL/GenBank/DDBJ databases">
        <authorList>
            <consortium name="Genoscope - CEA"/>
            <person name="William W."/>
        </authorList>
    </citation>
    <scope>NUCLEOTIDE SEQUENCE [LARGE SCALE GENOMIC DNA]</scope>
</reference>
<evidence type="ECO:0000313" key="1">
    <source>
        <dbReference type="EMBL" id="CAH3178966.1"/>
    </source>
</evidence>
<organism evidence="1 2">
    <name type="scientific">Porites evermanni</name>
    <dbReference type="NCBI Taxonomy" id="104178"/>
    <lineage>
        <taxon>Eukaryota</taxon>
        <taxon>Metazoa</taxon>
        <taxon>Cnidaria</taxon>
        <taxon>Anthozoa</taxon>
        <taxon>Hexacorallia</taxon>
        <taxon>Scleractinia</taxon>
        <taxon>Fungiina</taxon>
        <taxon>Poritidae</taxon>
        <taxon>Porites</taxon>
    </lineage>
</organism>
<gene>
    <name evidence="1" type="ORF">PEVE_00012063</name>
</gene>
<name>A0ABN8RIB3_9CNID</name>
<proteinExistence type="predicted"/>
<dbReference type="EMBL" id="CALNXI010001883">
    <property type="protein sequence ID" value="CAH3178966.1"/>
    <property type="molecule type" value="Genomic_DNA"/>
</dbReference>
<dbReference type="Proteomes" id="UP001159427">
    <property type="component" value="Unassembled WGS sequence"/>
</dbReference>
<evidence type="ECO:0000313" key="2">
    <source>
        <dbReference type="Proteomes" id="UP001159427"/>
    </source>
</evidence>